<dbReference type="RefSeq" id="WP_273925343.1">
    <property type="nucleotide sequence ID" value="NZ_JAQSIO010000001.1"/>
</dbReference>
<protein>
    <submittedName>
        <fullName evidence="7">Exodeoxyribonuclease III</fullName>
    </submittedName>
</protein>
<reference evidence="7 8" key="1">
    <citation type="submission" date="2023-02" db="EMBL/GenBank/DDBJ databases">
        <title>Bacterial whole genome sequence for Curvibacter sp. HBC28.</title>
        <authorList>
            <person name="Le V."/>
            <person name="Ko S.-R."/>
            <person name="Ahn C.-Y."/>
            <person name="Oh H.-M."/>
        </authorList>
    </citation>
    <scope>NUCLEOTIDE SEQUENCE [LARGE SCALE GENOMIC DNA]</scope>
    <source>
        <strain evidence="7 8">HBC28</strain>
    </source>
</reference>
<sequence>MFKLTSLNLNGIRSATTKGVEAWIAATQPDCICVQEIKAQAPDMAGRFESLAGLTGHFQFAEKKGYSGVGIYTRHEPSDVVIGLGSPEFDAEGRYVELRFDTPSHKRSIISSYFPSGSSGEERQQAKFRFLALMHPHLMALKAQRDFILCGDINIAHQEADLKNWKGNQKNSGFLPEERAWMTQLLADDAATGGLVDVYRRLQPDTTDACYTWWSNRGQAYAKNVGWRLDYHLATPALAATARSEAIYKDEKFSDHAPITIGYDFSL</sequence>
<dbReference type="PROSITE" id="PS51435">
    <property type="entry name" value="AP_NUCLEASE_F1_4"/>
    <property type="match status" value="1"/>
</dbReference>
<dbReference type="EMBL" id="JAQSIO010000001">
    <property type="protein sequence ID" value="MDD0813792.1"/>
    <property type="molecule type" value="Genomic_DNA"/>
</dbReference>
<evidence type="ECO:0000313" key="8">
    <source>
        <dbReference type="Proteomes" id="UP001528672"/>
    </source>
</evidence>
<organism evidence="7 8">
    <name type="scientific">Curvibacter microcysteis</name>
    <dbReference type="NCBI Taxonomy" id="3026419"/>
    <lineage>
        <taxon>Bacteria</taxon>
        <taxon>Pseudomonadati</taxon>
        <taxon>Pseudomonadota</taxon>
        <taxon>Betaproteobacteria</taxon>
        <taxon>Burkholderiales</taxon>
        <taxon>Comamonadaceae</taxon>
        <taxon>Curvibacter</taxon>
    </lineage>
</organism>
<evidence type="ECO:0000256" key="1">
    <source>
        <dbReference type="ARBA" id="ARBA00001946"/>
    </source>
</evidence>
<gene>
    <name evidence="7" type="ORF">PSQ39_04045</name>
</gene>
<dbReference type="InterPro" id="IPR005135">
    <property type="entry name" value="Endo/exonuclease/phosphatase"/>
</dbReference>
<name>A0ABT5MB47_9BURK</name>
<dbReference type="Proteomes" id="UP001528672">
    <property type="component" value="Unassembled WGS sequence"/>
</dbReference>
<evidence type="ECO:0000256" key="2">
    <source>
        <dbReference type="ARBA" id="ARBA00007092"/>
    </source>
</evidence>
<evidence type="ECO:0000256" key="5">
    <source>
        <dbReference type="ARBA" id="ARBA00022842"/>
    </source>
</evidence>
<evidence type="ECO:0000259" key="6">
    <source>
        <dbReference type="Pfam" id="PF03372"/>
    </source>
</evidence>
<feature type="domain" description="Endonuclease/exonuclease/phosphatase" evidence="6">
    <location>
        <begin position="6"/>
        <end position="256"/>
    </location>
</feature>
<dbReference type="InterPro" id="IPR004808">
    <property type="entry name" value="AP_endonuc_1"/>
</dbReference>
<dbReference type="Gene3D" id="3.60.10.10">
    <property type="entry name" value="Endonuclease/exonuclease/phosphatase"/>
    <property type="match status" value="1"/>
</dbReference>
<keyword evidence="5" id="KW-0460">Magnesium</keyword>
<comment type="caution">
    <text evidence="7">The sequence shown here is derived from an EMBL/GenBank/DDBJ whole genome shotgun (WGS) entry which is preliminary data.</text>
</comment>
<evidence type="ECO:0000313" key="7">
    <source>
        <dbReference type="EMBL" id="MDD0813792.1"/>
    </source>
</evidence>
<comment type="similarity">
    <text evidence="2">Belongs to the DNA repair enzymes AP/ExoA family.</text>
</comment>
<dbReference type="PANTHER" id="PTHR22748:SF6">
    <property type="entry name" value="DNA-(APURINIC OR APYRIMIDINIC SITE) ENDONUCLEASE"/>
    <property type="match status" value="1"/>
</dbReference>
<dbReference type="InterPro" id="IPR036691">
    <property type="entry name" value="Endo/exonu/phosph_ase_sf"/>
</dbReference>
<comment type="cofactor">
    <cofactor evidence="1">
        <name>Mg(2+)</name>
        <dbReference type="ChEBI" id="CHEBI:18420"/>
    </cofactor>
</comment>
<evidence type="ECO:0000256" key="4">
    <source>
        <dbReference type="ARBA" id="ARBA00022801"/>
    </source>
</evidence>
<keyword evidence="4" id="KW-0378">Hydrolase</keyword>
<dbReference type="SUPFAM" id="SSF56219">
    <property type="entry name" value="DNase I-like"/>
    <property type="match status" value="1"/>
</dbReference>
<keyword evidence="8" id="KW-1185">Reference proteome</keyword>
<dbReference type="Pfam" id="PF03372">
    <property type="entry name" value="Exo_endo_phos"/>
    <property type="match status" value="1"/>
</dbReference>
<accession>A0ABT5MB47</accession>
<dbReference type="CDD" id="cd10281">
    <property type="entry name" value="Nape_like_AP-endo"/>
    <property type="match status" value="1"/>
</dbReference>
<dbReference type="NCBIfam" id="TIGR00633">
    <property type="entry name" value="xth"/>
    <property type="match status" value="1"/>
</dbReference>
<dbReference type="NCBIfam" id="TIGR00195">
    <property type="entry name" value="exoDNase_III"/>
    <property type="match status" value="1"/>
</dbReference>
<proteinExistence type="inferred from homology"/>
<dbReference type="PANTHER" id="PTHR22748">
    <property type="entry name" value="AP ENDONUCLEASE"/>
    <property type="match status" value="1"/>
</dbReference>
<evidence type="ECO:0000256" key="3">
    <source>
        <dbReference type="ARBA" id="ARBA00022723"/>
    </source>
</evidence>
<keyword evidence="3" id="KW-0479">Metal-binding</keyword>